<protein>
    <submittedName>
        <fullName evidence="1">Uncharacterized protein</fullName>
    </submittedName>
</protein>
<dbReference type="EMBL" id="CM023473">
    <property type="protein sequence ID" value="KAH7954052.1"/>
    <property type="molecule type" value="Genomic_DNA"/>
</dbReference>
<name>A0ACB8CYH2_DERSI</name>
<gene>
    <name evidence="1" type="ORF">HPB49_015248</name>
</gene>
<dbReference type="Proteomes" id="UP000821865">
    <property type="component" value="Chromosome 4"/>
</dbReference>
<keyword evidence="2" id="KW-1185">Reference proteome</keyword>
<sequence length="126" mass="13562">MEADTEPSTNSTPCTTPPPSTPISLDDIPTLFESFAARFEAKLLDAITRINQVYHGVALLGSRIYVVGGCTTGDTYLRTLDSFDTVTGTWEQCESMQVARAFLSVAVLDGHLYAIGGRTGMQRALA</sequence>
<evidence type="ECO:0000313" key="2">
    <source>
        <dbReference type="Proteomes" id="UP000821865"/>
    </source>
</evidence>
<accession>A0ACB8CYH2</accession>
<reference evidence="1" key="1">
    <citation type="submission" date="2020-05" db="EMBL/GenBank/DDBJ databases">
        <title>Large-scale comparative analyses of tick genomes elucidate their genetic diversity and vector capacities.</title>
        <authorList>
            <person name="Jia N."/>
            <person name="Wang J."/>
            <person name="Shi W."/>
            <person name="Du L."/>
            <person name="Sun Y."/>
            <person name="Zhan W."/>
            <person name="Jiang J."/>
            <person name="Wang Q."/>
            <person name="Zhang B."/>
            <person name="Ji P."/>
            <person name="Sakyi L.B."/>
            <person name="Cui X."/>
            <person name="Yuan T."/>
            <person name="Jiang B."/>
            <person name="Yang W."/>
            <person name="Lam T.T.-Y."/>
            <person name="Chang Q."/>
            <person name="Ding S."/>
            <person name="Wang X."/>
            <person name="Zhu J."/>
            <person name="Ruan X."/>
            <person name="Zhao L."/>
            <person name="Wei J."/>
            <person name="Que T."/>
            <person name="Du C."/>
            <person name="Cheng J."/>
            <person name="Dai P."/>
            <person name="Han X."/>
            <person name="Huang E."/>
            <person name="Gao Y."/>
            <person name="Liu J."/>
            <person name="Shao H."/>
            <person name="Ye R."/>
            <person name="Li L."/>
            <person name="Wei W."/>
            <person name="Wang X."/>
            <person name="Wang C."/>
            <person name="Yang T."/>
            <person name="Huo Q."/>
            <person name="Li W."/>
            <person name="Guo W."/>
            <person name="Chen H."/>
            <person name="Zhou L."/>
            <person name="Ni X."/>
            <person name="Tian J."/>
            <person name="Zhou Y."/>
            <person name="Sheng Y."/>
            <person name="Liu T."/>
            <person name="Pan Y."/>
            <person name="Xia L."/>
            <person name="Li J."/>
            <person name="Zhao F."/>
            <person name="Cao W."/>
        </authorList>
    </citation>
    <scope>NUCLEOTIDE SEQUENCE</scope>
    <source>
        <strain evidence="1">Dsil-2018</strain>
    </source>
</reference>
<organism evidence="1 2">
    <name type="scientific">Dermacentor silvarum</name>
    <name type="common">Tick</name>
    <dbReference type="NCBI Taxonomy" id="543639"/>
    <lineage>
        <taxon>Eukaryota</taxon>
        <taxon>Metazoa</taxon>
        <taxon>Ecdysozoa</taxon>
        <taxon>Arthropoda</taxon>
        <taxon>Chelicerata</taxon>
        <taxon>Arachnida</taxon>
        <taxon>Acari</taxon>
        <taxon>Parasitiformes</taxon>
        <taxon>Ixodida</taxon>
        <taxon>Ixodoidea</taxon>
        <taxon>Ixodidae</taxon>
        <taxon>Rhipicephalinae</taxon>
        <taxon>Dermacentor</taxon>
    </lineage>
</organism>
<evidence type="ECO:0000313" key="1">
    <source>
        <dbReference type="EMBL" id="KAH7954052.1"/>
    </source>
</evidence>
<comment type="caution">
    <text evidence="1">The sequence shown here is derived from an EMBL/GenBank/DDBJ whole genome shotgun (WGS) entry which is preliminary data.</text>
</comment>
<proteinExistence type="predicted"/>